<dbReference type="RefSeq" id="XP_001418382.1">
    <property type="nucleotide sequence ID" value="XM_001418345.1"/>
</dbReference>
<reference evidence="1 2" key="1">
    <citation type="journal article" date="2007" name="Proc. Natl. Acad. Sci. U.S.A.">
        <title>The tiny eukaryote Ostreococcus provides genomic insights into the paradox of plankton speciation.</title>
        <authorList>
            <person name="Palenik B."/>
            <person name="Grimwood J."/>
            <person name="Aerts A."/>
            <person name="Rouze P."/>
            <person name="Salamov A."/>
            <person name="Putnam N."/>
            <person name="Dupont C."/>
            <person name="Jorgensen R."/>
            <person name="Derelle E."/>
            <person name="Rombauts S."/>
            <person name="Zhou K."/>
            <person name="Otillar R."/>
            <person name="Merchant S.S."/>
            <person name="Podell S."/>
            <person name="Gaasterland T."/>
            <person name="Napoli C."/>
            <person name="Gendler K."/>
            <person name="Manuell A."/>
            <person name="Tai V."/>
            <person name="Vallon O."/>
            <person name="Piganeau G."/>
            <person name="Jancek S."/>
            <person name="Heijde M."/>
            <person name="Jabbari K."/>
            <person name="Bowler C."/>
            <person name="Lohr M."/>
            <person name="Robbens S."/>
            <person name="Werner G."/>
            <person name="Dubchak I."/>
            <person name="Pazour G.J."/>
            <person name="Ren Q."/>
            <person name="Paulsen I."/>
            <person name="Delwiche C."/>
            <person name="Schmutz J."/>
            <person name="Rokhsar D."/>
            <person name="Van de Peer Y."/>
            <person name="Moreau H."/>
            <person name="Grigoriev I.V."/>
        </authorList>
    </citation>
    <scope>NUCLEOTIDE SEQUENCE [LARGE SCALE GENOMIC DNA]</scope>
    <source>
        <strain evidence="1 2">CCE9901</strain>
    </source>
</reference>
<dbReference type="AlphaFoldDB" id="A4RYG1"/>
<dbReference type="HOGENOM" id="CLU_595023_0_0_1"/>
<evidence type="ECO:0000313" key="2">
    <source>
        <dbReference type="Proteomes" id="UP000001568"/>
    </source>
</evidence>
<keyword evidence="2" id="KW-1185">Reference proteome</keyword>
<organism evidence="1 2">
    <name type="scientific">Ostreococcus lucimarinus (strain CCE9901)</name>
    <dbReference type="NCBI Taxonomy" id="436017"/>
    <lineage>
        <taxon>Eukaryota</taxon>
        <taxon>Viridiplantae</taxon>
        <taxon>Chlorophyta</taxon>
        <taxon>Mamiellophyceae</taxon>
        <taxon>Mamiellales</taxon>
        <taxon>Bathycoccaceae</taxon>
        <taxon>Ostreococcus</taxon>
    </lineage>
</organism>
<evidence type="ECO:0000313" key="1">
    <source>
        <dbReference type="EMBL" id="ABO96675.1"/>
    </source>
</evidence>
<gene>
    <name evidence="1" type="ORF">OSTLU_32017</name>
</gene>
<sequence>MASTAVESLESTALFERVADGSTATAEEFSTLAWAEASMSERRWVQNFARFAQDIVKSRFEAVLETYQPLRDIVTFWNVVMGESSEFERSGASVAANHMLGKIICGACVGVPNVGILGAAALAAHHREVNPELEVSKLKKSLIYADASKSFAAGTVLSIGGPLTAPLTMLPQLVMYFTIRMRLCLAIAIMGREDDDIAVLRPSLIAAALLCFFGSNAVDVISLRPTVEQFELEDLMNDLETADAFRGAEAEDLLDDDKPVKSLGEILNEKLTRLGDDAKERTNEAIRTVLESGSRAERSAQRDAAVASERIRVFVKAQGGSPGEANRAAEEAFAKALPVSLYERMSECVFTADNLPILVAELVPAVSSYLTIRAATTAMTCMLPESVAAAEQIAREAASEDQETIEQAPETWDESAKKTLVAAGESTKRAAVAVGEATQNAFSEINRSLSRMFSRSSKEG</sequence>
<dbReference type="KEGG" id="olu:OSTLU_32017"/>
<dbReference type="EMBL" id="CP000586">
    <property type="protein sequence ID" value="ABO96675.1"/>
    <property type="molecule type" value="Genomic_DNA"/>
</dbReference>
<dbReference type="GeneID" id="5002259"/>
<dbReference type="Gramene" id="ABO96675">
    <property type="protein sequence ID" value="ABO96675"/>
    <property type="gene ID" value="OSTLU_32017"/>
</dbReference>
<proteinExistence type="predicted"/>
<dbReference type="OrthoDB" id="10486310at2759"/>
<dbReference type="Proteomes" id="UP000001568">
    <property type="component" value="Chromosome 6"/>
</dbReference>
<accession>A4RYG1</accession>
<protein>
    <submittedName>
        <fullName evidence="1">Uncharacterized protein</fullName>
    </submittedName>
</protein>
<name>A4RYG1_OSTLU</name>